<organism evidence="1 2">
    <name type="scientific">Streptomyces parvulus</name>
    <dbReference type="NCBI Taxonomy" id="146923"/>
    <lineage>
        <taxon>Bacteria</taxon>
        <taxon>Bacillati</taxon>
        <taxon>Actinomycetota</taxon>
        <taxon>Actinomycetes</taxon>
        <taxon>Kitasatosporales</taxon>
        <taxon>Streptomycetaceae</taxon>
        <taxon>Streptomyces</taxon>
    </lineage>
</organism>
<proteinExistence type="predicted"/>
<accession>A0A191V6N2</accession>
<sequence>MESFHSEPCFPDSAPPDVDSDADAEQLESARRIALESIEEDHRALERDAKLAYSPALLLG</sequence>
<reference evidence="1 2" key="1">
    <citation type="submission" date="2016-05" db="EMBL/GenBank/DDBJ databases">
        <title>Non-Contiguous Finished Genome Sequence of Streptomyces parvulus 2297 Integrated Site-Specifically with Actinophage R4.</title>
        <authorList>
            <person name="Nishizawa T."/>
            <person name="Miura T."/>
            <person name="Harada C."/>
            <person name="Guo Y."/>
            <person name="Narisawa K."/>
            <person name="Ohta H."/>
            <person name="Takahashi H."/>
            <person name="Shirai M."/>
        </authorList>
    </citation>
    <scope>NUCLEOTIDE SEQUENCE [LARGE SCALE GENOMIC DNA]</scope>
    <source>
        <strain evidence="1 2">2297</strain>
    </source>
</reference>
<evidence type="ECO:0000313" key="2">
    <source>
        <dbReference type="Proteomes" id="UP000078468"/>
    </source>
</evidence>
<dbReference type="EMBL" id="CP015866">
    <property type="protein sequence ID" value="ANJ10580.1"/>
    <property type="molecule type" value="Genomic_DNA"/>
</dbReference>
<evidence type="ECO:0000313" key="1">
    <source>
        <dbReference type="EMBL" id="ANJ10580.1"/>
    </source>
</evidence>
<dbReference type="AlphaFoldDB" id="A0A191V6N2"/>
<protein>
    <submittedName>
        <fullName evidence="1">Uncharacterized protein</fullName>
    </submittedName>
</protein>
<name>A0A191V6N2_9ACTN</name>
<gene>
    <name evidence="1" type="ORF">Spa2297_28545</name>
</gene>
<dbReference type="KEGG" id="spav:Spa2297_28545"/>
<dbReference type="Proteomes" id="UP000078468">
    <property type="component" value="Chromosome"/>
</dbReference>